<dbReference type="EMBL" id="GL379828">
    <property type="protein sequence ID" value="EGT50380.1"/>
    <property type="molecule type" value="Genomic_DNA"/>
</dbReference>
<organism evidence="2">
    <name type="scientific">Caenorhabditis brenneri</name>
    <name type="common">Nematode worm</name>
    <dbReference type="NCBI Taxonomy" id="135651"/>
    <lineage>
        <taxon>Eukaryota</taxon>
        <taxon>Metazoa</taxon>
        <taxon>Ecdysozoa</taxon>
        <taxon>Nematoda</taxon>
        <taxon>Chromadorea</taxon>
        <taxon>Rhabditida</taxon>
        <taxon>Rhabditina</taxon>
        <taxon>Rhabditomorpha</taxon>
        <taxon>Rhabditoidea</taxon>
        <taxon>Rhabditidae</taxon>
        <taxon>Peloderinae</taxon>
        <taxon>Caenorhabditis</taxon>
    </lineage>
</organism>
<evidence type="ECO:0000313" key="1">
    <source>
        <dbReference type="EMBL" id="EGT50380.1"/>
    </source>
</evidence>
<protein>
    <submittedName>
        <fullName evidence="1">Uncharacterized protein</fullName>
    </submittedName>
</protein>
<gene>
    <name evidence="1" type="ORF">CAEBREN_05430</name>
</gene>
<reference evidence="2" key="1">
    <citation type="submission" date="2011-07" db="EMBL/GenBank/DDBJ databases">
        <authorList>
            <consortium name="Caenorhabditis brenneri Sequencing and Analysis Consortium"/>
            <person name="Wilson R.K."/>
        </authorList>
    </citation>
    <scope>NUCLEOTIDE SEQUENCE [LARGE SCALE GENOMIC DNA]</scope>
    <source>
        <strain evidence="2">PB2801</strain>
    </source>
</reference>
<name>G0N1U3_CAEBE</name>
<proteinExistence type="predicted"/>
<accession>G0N1U3</accession>
<dbReference type="AlphaFoldDB" id="G0N1U3"/>
<dbReference type="Proteomes" id="UP000008068">
    <property type="component" value="Unassembled WGS sequence"/>
</dbReference>
<keyword evidence="2" id="KW-1185">Reference proteome</keyword>
<dbReference type="HOGENOM" id="CLU_1526517_0_0_1"/>
<sequence>MEVVDNELPRKPSPELELAIRANKQTNRRRFVPSCIIRNAGQSEGPGLELPQGYLIPMRVYRYNNQKLIRLKPNQIYRLATRYNNIHWSVGCSKEPQYYDSPYQEWAKTKLDFVMFVHGTGQMVELEIGFKSETVSILAYWLNLDLTATTPSSTTQNILTLTSSFASESQQCVELT</sequence>
<evidence type="ECO:0000313" key="2">
    <source>
        <dbReference type="Proteomes" id="UP000008068"/>
    </source>
</evidence>
<dbReference type="InParanoid" id="G0N1U3"/>